<accession>A0A426YKK9</accession>
<evidence type="ECO:0000256" key="1">
    <source>
        <dbReference type="SAM" id="MobiDB-lite"/>
    </source>
</evidence>
<feature type="region of interest" description="Disordered" evidence="1">
    <location>
        <begin position="1"/>
        <end position="49"/>
    </location>
</feature>
<dbReference type="EMBL" id="AMZH03011772">
    <property type="protein sequence ID" value="RRT52253.1"/>
    <property type="molecule type" value="Genomic_DNA"/>
</dbReference>
<proteinExistence type="predicted"/>
<protein>
    <submittedName>
        <fullName evidence="2">Uncharacterized protein</fullName>
    </submittedName>
</protein>
<feature type="compositionally biased region" description="Polar residues" evidence="1">
    <location>
        <begin position="13"/>
        <end position="24"/>
    </location>
</feature>
<evidence type="ECO:0000313" key="2">
    <source>
        <dbReference type="EMBL" id="RRT52253.1"/>
    </source>
</evidence>
<organism evidence="2 3">
    <name type="scientific">Ensete ventricosum</name>
    <name type="common">Abyssinian banana</name>
    <name type="synonym">Musa ensete</name>
    <dbReference type="NCBI Taxonomy" id="4639"/>
    <lineage>
        <taxon>Eukaryota</taxon>
        <taxon>Viridiplantae</taxon>
        <taxon>Streptophyta</taxon>
        <taxon>Embryophyta</taxon>
        <taxon>Tracheophyta</taxon>
        <taxon>Spermatophyta</taxon>
        <taxon>Magnoliopsida</taxon>
        <taxon>Liliopsida</taxon>
        <taxon>Zingiberales</taxon>
        <taxon>Musaceae</taxon>
        <taxon>Ensete</taxon>
    </lineage>
</organism>
<reference evidence="2 3" key="1">
    <citation type="journal article" date="2014" name="Agronomy (Basel)">
        <title>A Draft Genome Sequence for Ensete ventricosum, the Drought-Tolerant Tree Against Hunger.</title>
        <authorList>
            <person name="Harrison J."/>
            <person name="Moore K.A."/>
            <person name="Paszkiewicz K."/>
            <person name="Jones T."/>
            <person name="Grant M."/>
            <person name="Ambacheew D."/>
            <person name="Muzemil S."/>
            <person name="Studholme D.J."/>
        </authorList>
    </citation>
    <scope>NUCLEOTIDE SEQUENCE [LARGE SCALE GENOMIC DNA]</scope>
</reference>
<dbReference type="AlphaFoldDB" id="A0A426YKK9"/>
<name>A0A426YKK9_ENSVE</name>
<sequence length="67" mass="7091">MGRGSANEGATCGHNTHSQGRQPNGSGGRPRTGATANERRGGSVEVTMGPMMSWREITIYGDMAKIR</sequence>
<comment type="caution">
    <text evidence="2">The sequence shown here is derived from an EMBL/GenBank/DDBJ whole genome shotgun (WGS) entry which is preliminary data.</text>
</comment>
<evidence type="ECO:0000313" key="3">
    <source>
        <dbReference type="Proteomes" id="UP000287651"/>
    </source>
</evidence>
<gene>
    <name evidence="2" type="ORF">B296_00036658</name>
</gene>
<dbReference type="Proteomes" id="UP000287651">
    <property type="component" value="Unassembled WGS sequence"/>
</dbReference>